<keyword evidence="9" id="KW-0804">Transcription</keyword>
<dbReference type="FunFam" id="3.30.160.60:FF:000060">
    <property type="entry name" value="zinc finger protein 436"/>
    <property type="match status" value="1"/>
</dbReference>
<feature type="compositionally biased region" description="Pro residues" evidence="11">
    <location>
        <begin position="27"/>
        <end position="39"/>
    </location>
</feature>
<dbReference type="GO" id="GO:0008270">
    <property type="term" value="F:zinc ion binding"/>
    <property type="evidence" value="ECO:0007669"/>
    <property type="project" value="UniProtKB-KW"/>
</dbReference>
<feature type="region of interest" description="Disordered" evidence="11">
    <location>
        <begin position="1"/>
        <end position="70"/>
    </location>
</feature>
<evidence type="ECO:0000256" key="9">
    <source>
        <dbReference type="ARBA" id="ARBA00023163"/>
    </source>
</evidence>
<evidence type="ECO:0000256" key="8">
    <source>
        <dbReference type="ARBA" id="ARBA00023125"/>
    </source>
</evidence>
<feature type="region of interest" description="Disordered" evidence="11">
    <location>
        <begin position="112"/>
        <end position="132"/>
    </location>
</feature>
<evidence type="ECO:0000256" key="6">
    <source>
        <dbReference type="ARBA" id="ARBA00022833"/>
    </source>
</evidence>
<dbReference type="GO" id="GO:0000977">
    <property type="term" value="F:RNA polymerase II transcription regulatory region sequence-specific DNA binding"/>
    <property type="evidence" value="ECO:0007669"/>
    <property type="project" value="TreeGrafter"/>
</dbReference>
<dbReference type="SUPFAM" id="SSF57667">
    <property type="entry name" value="beta-beta-alpha zinc fingers"/>
    <property type="match status" value="4"/>
</dbReference>
<dbReference type="PROSITE" id="PS00028">
    <property type="entry name" value="ZINC_FINGER_C2H2_1"/>
    <property type="match status" value="5"/>
</dbReference>
<dbReference type="FunFam" id="3.30.160.60:FF:002190">
    <property type="entry name" value="Zinc finger protein 658"/>
    <property type="match status" value="1"/>
</dbReference>
<reference evidence="12" key="2">
    <citation type="submission" date="2025-09" db="UniProtKB">
        <authorList>
            <consortium name="Ensembl"/>
        </authorList>
    </citation>
    <scope>IDENTIFICATION</scope>
</reference>
<feature type="compositionally biased region" description="Low complexity" evidence="11">
    <location>
        <begin position="116"/>
        <end position="128"/>
    </location>
</feature>
<dbReference type="PROSITE" id="PS50157">
    <property type="entry name" value="ZINC_FINGER_C2H2_2"/>
    <property type="match status" value="5"/>
</dbReference>
<dbReference type="Ensembl" id="ENSCPVT00000028631.1">
    <property type="protein sequence ID" value="ENSCPVP00000024812.1"/>
    <property type="gene ID" value="ENSCPVG00000018550.1"/>
</dbReference>
<evidence type="ECO:0000313" key="12">
    <source>
        <dbReference type="Ensembl" id="ENSCPVP00000024812.1"/>
    </source>
</evidence>
<evidence type="ECO:0000256" key="2">
    <source>
        <dbReference type="ARBA" id="ARBA00006991"/>
    </source>
</evidence>
<keyword evidence="10" id="KW-0539">Nucleus</keyword>
<evidence type="ECO:0000313" key="13">
    <source>
        <dbReference type="Proteomes" id="UP000694382"/>
    </source>
</evidence>
<keyword evidence="8" id="KW-0238">DNA-binding</keyword>
<dbReference type="PANTHER" id="PTHR14196:SF12">
    <property type="entry name" value="ZINC FINGER PROTEIN 208-LIKE"/>
    <property type="match status" value="1"/>
</dbReference>
<keyword evidence="3" id="KW-0479">Metal-binding</keyword>
<dbReference type="GO" id="GO:0001227">
    <property type="term" value="F:DNA-binding transcription repressor activity, RNA polymerase II-specific"/>
    <property type="evidence" value="ECO:0007669"/>
    <property type="project" value="UniProtKB-ARBA"/>
</dbReference>
<comment type="subcellular location">
    <subcellularLocation>
        <location evidence="1">Nucleus</location>
    </subcellularLocation>
</comment>
<evidence type="ECO:0000256" key="10">
    <source>
        <dbReference type="ARBA" id="ARBA00023242"/>
    </source>
</evidence>
<dbReference type="SMART" id="SM00355">
    <property type="entry name" value="ZnF_C2H2"/>
    <property type="match status" value="5"/>
</dbReference>
<accession>A0A8U8BK31</accession>
<dbReference type="InterPro" id="IPR050717">
    <property type="entry name" value="C2H2-ZF_Transcription_Reg"/>
</dbReference>
<comment type="similarity">
    <text evidence="2">Belongs to the krueppel C2H2-type zinc-finger protein family.</text>
</comment>
<keyword evidence="5" id="KW-0863">Zinc-finger</keyword>
<dbReference type="GO" id="GO:0005654">
    <property type="term" value="C:nucleoplasm"/>
    <property type="evidence" value="ECO:0007669"/>
    <property type="project" value="UniProtKB-ARBA"/>
</dbReference>
<evidence type="ECO:0000256" key="5">
    <source>
        <dbReference type="ARBA" id="ARBA00022771"/>
    </source>
</evidence>
<protein>
    <submittedName>
        <fullName evidence="12">Uncharacterized protein</fullName>
    </submittedName>
</protein>
<dbReference type="InterPro" id="IPR013087">
    <property type="entry name" value="Znf_C2H2_type"/>
</dbReference>
<evidence type="ECO:0000256" key="1">
    <source>
        <dbReference type="ARBA" id="ARBA00004123"/>
    </source>
</evidence>
<organism evidence="12 13">
    <name type="scientific">Geospiza parvula</name>
    <name type="common">Small tree-finch</name>
    <name type="synonym">Camarhynchus parvulus</name>
    <dbReference type="NCBI Taxonomy" id="87175"/>
    <lineage>
        <taxon>Eukaryota</taxon>
        <taxon>Metazoa</taxon>
        <taxon>Chordata</taxon>
        <taxon>Craniata</taxon>
        <taxon>Vertebrata</taxon>
        <taxon>Euteleostomi</taxon>
        <taxon>Archelosauria</taxon>
        <taxon>Archosauria</taxon>
        <taxon>Dinosauria</taxon>
        <taxon>Saurischia</taxon>
        <taxon>Theropoda</taxon>
        <taxon>Coelurosauria</taxon>
        <taxon>Aves</taxon>
        <taxon>Neognathae</taxon>
        <taxon>Neoaves</taxon>
        <taxon>Telluraves</taxon>
        <taxon>Australaves</taxon>
        <taxon>Passeriformes</taxon>
        <taxon>Thraupidae</taxon>
        <taxon>Camarhynchus</taxon>
    </lineage>
</organism>
<dbReference type="PANTHER" id="PTHR14196">
    <property type="entry name" value="ODD-SKIPPED - RELATED"/>
    <property type="match status" value="1"/>
</dbReference>
<evidence type="ECO:0000256" key="11">
    <source>
        <dbReference type="SAM" id="MobiDB-lite"/>
    </source>
</evidence>
<dbReference type="AlphaFoldDB" id="A0A8U8BK31"/>
<dbReference type="FunFam" id="3.30.160.60:FF:000102">
    <property type="entry name" value="zinc finger protein 850 isoform X1"/>
    <property type="match status" value="1"/>
</dbReference>
<keyword evidence="4" id="KW-0677">Repeat</keyword>
<sequence>MEEEAARKRKQPWDTQAGEEEVSAPFPLSPAPSPSPARPPAAGQPCCQPRPAGDALGGSPSPSLWHGGKSHPLLVLSLPDRELRMETREDKSPWQNPMEEAVLTQGALREERPNLSQEGGQSFSQSSELVAQEQLHDGEKRHKCLECGKSFRHSSALISHQMIHTREWPYECGECGKGFSCSSVFVIHKCIHTGERPYECPQCGKRFWTSSSLLQHQQIHTKERPFHCPECGKGFNRKYTLVTHRRIHTGERPYECPICGKRPFRCPDCLKGFKHKFSLIRHQRIHTGERRSVSFPGRGNCGQEDPVSCVVVFPVNSFIYPYCYQYCFCSICSLSHCCSQ</sequence>
<evidence type="ECO:0000256" key="3">
    <source>
        <dbReference type="ARBA" id="ARBA00022723"/>
    </source>
</evidence>
<dbReference type="Pfam" id="PF00096">
    <property type="entry name" value="zf-C2H2"/>
    <property type="match status" value="4"/>
</dbReference>
<dbReference type="FunFam" id="3.30.160.60:FF:000135">
    <property type="entry name" value="Zinc finger protein 358"/>
    <property type="match status" value="1"/>
</dbReference>
<evidence type="ECO:0000256" key="7">
    <source>
        <dbReference type="ARBA" id="ARBA00023015"/>
    </source>
</evidence>
<dbReference type="Proteomes" id="UP000694382">
    <property type="component" value="Unassembled WGS sequence"/>
</dbReference>
<dbReference type="FunFam" id="3.30.160.60:FF:001478">
    <property type="entry name" value="Zinc finger protein 134"/>
    <property type="match status" value="1"/>
</dbReference>
<keyword evidence="13" id="KW-1185">Reference proteome</keyword>
<dbReference type="Gene3D" id="3.30.160.60">
    <property type="entry name" value="Classic Zinc Finger"/>
    <property type="match status" value="6"/>
</dbReference>
<proteinExistence type="inferred from homology"/>
<reference evidence="12" key="1">
    <citation type="submission" date="2025-08" db="UniProtKB">
        <authorList>
            <consortium name="Ensembl"/>
        </authorList>
    </citation>
    <scope>IDENTIFICATION</scope>
</reference>
<name>A0A8U8BK31_GEOPR</name>
<keyword evidence="7" id="KW-0805">Transcription regulation</keyword>
<evidence type="ECO:0000256" key="4">
    <source>
        <dbReference type="ARBA" id="ARBA00022737"/>
    </source>
</evidence>
<dbReference type="InterPro" id="IPR036236">
    <property type="entry name" value="Znf_C2H2_sf"/>
</dbReference>
<keyword evidence="6" id="KW-0862">Zinc</keyword>